<dbReference type="Proteomes" id="UP000398389">
    <property type="component" value="Unassembled WGS sequence"/>
</dbReference>
<feature type="compositionally biased region" description="Polar residues" evidence="13">
    <location>
        <begin position="2204"/>
        <end position="2213"/>
    </location>
</feature>
<feature type="compositionally biased region" description="Basic and acidic residues" evidence="13">
    <location>
        <begin position="2997"/>
        <end position="3009"/>
    </location>
</feature>
<dbReference type="GO" id="GO:0006511">
    <property type="term" value="P:ubiquitin-dependent protein catabolic process"/>
    <property type="evidence" value="ECO:0007669"/>
    <property type="project" value="TreeGrafter"/>
</dbReference>
<evidence type="ECO:0000313" key="16">
    <source>
        <dbReference type="Proteomes" id="UP000398389"/>
    </source>
</evidence>
<sequence>MQIKKSANIARRLAEMPPDLKNLVNSLLKMPENELPEHIDAFCSGWNRPRGDLCHWIPVLNHMDTILEKLVKRYGLDQDEISPKLFSPEDERLVTSILNFSTFLLDKSSNRGVYNSETYVNNLTLSISPEVTSAALKLSGRLAERNVHSKGSRNILQHSDILRLLKFAVCVTSRTGDSSSSADDTILSYFNNTDVPSGFSLQYYNSESQLTTAKPSNIFKSSQTSQNDASRTHAPTHHKIRKATSSSSLKFKSQESRASINKEGLTEYTISTKDAVERPFDLVIADAFKVVPKNYWLDVVIKAQIAKSTANTEEGARLRSLMIQMQCNALTVISTAIVNVNENIYESKIMNDHPNLIKQLAEILVPENPFDIHVRNAAIDSFCALCCQPAAVPEITINLSSNVSYGTLMHVMRNILKDTRSGKKLDDEYYFFTDGMISLSTQLMMTVQPNAAASTAGGGMVPLFWELVKEEKAGPRLRSNALDGLMRIISEYIPGYLNTFLQQENGGQILMKILEETVESALDPSQSGSPPTLCAVDYNVNYHTIQWLKVILHFIVSITSQARTAERIQQVLDSPFLTFAPKIISNPKAFGFRIISLTLGIIGSLLENESSTFGIMVENQSIDKILAEIPNLLEFSSGLHGPVAKFLSSIAHNENGLTLIKERDIFNEYFKLISKNLGEKDSLKHLGICLDQICTEHATLRPVVIREAIKLIDIIIAKLNTHDSRLQFFYELDTTSEGLEEDIPLAKRYFFLTSTIYFIEHLLKNHFSRVEFIKQRGVERILDIFESPALSFDFAFNGPATSLNKTVKQLFDLDIDTSYITNALLSKMASIIDKAEAKAQLLTNLTDDTIQEEAFVDFIKSIGPVENIFQCFLFTAFTNYGTGYRISAVLKAIACEKSDKKKEPDTTLDFDYKDLISRIGALHQHITWESARVRNFISLEVSDATMSLPYDPVLNSYFRSYQDSSEYKKLKEAESKLPEDYVRSEKYRIIKASRFVLSSSSTLINECLGTISFFLSSILPSPASDKSAYKLLDTITKSYCDQFSLYKERQSYGSISAWFACFALRSLKDVLLINSSSNATSKLLLGSLIFFKQNGGILLLSDIAQTLFKEPLLSEKNSAYSGAFIQIILHFSMMTNWKPSQLVDSERSWGTSDSDFPNYFDPQLFFLEVSLTIFDCISKIWESNTLEEKPYFITIPIILLLSNLFHTANESYPSDSQRTAPYYISWKEAPPSETMYKTIMENFHIDEDDKEPVSEFMAATLNHVSDVAMEFDLDIDELIAKLKEAKFDNGDGRLTVPTKEDGTLLMYPSDLKQMCESVQKNAVDKVLGIIRIHPKTVSAACDFIYQLITSSNRSKSNKSSPPQIKTSAIKELMLMIISIDPSSDEDEKPLANFCHLLGILLFDADVLFACLPNLLELLDNFVDILETPDAVKRDWFPYVLLILETIFAVKEIPDAVDKIKYVPRSLSAMTDAIPKTDTLPKEIYKRVFNVLISVDAYKDEFTIISIARLLVFFTRDHECASLLVQSPVLPKLLQQIKRFSTPPKEGEAENKLIVPFNSRFFKSMKEQLRTALLSILRNAVETPEIVKNIMVTNIKNDLMRHKSQLELFFQSKVMYAARSPQIFLEALAENCVITDLNNLQKAQFITLQEVVEKAYTKLEKSYDELTVTLDKAIAENESLGITTSTKTSSETKDVESDVSMEDVEPSAAPKSKPESASDDKALKPTLSNVPGISSTPASKSLTLENPSGVINILLHELLSIGRENLFTLPVKTPEALQSWIKEHPKPEKGKENKKSSDNPYFHYGCFLLQAIAELVSSYSVCKLEFINFSKKPLNASTTSLNSTASGSTITPGSVPFKPRHTALNFFLHELIPIGVLESSSSVPYYEWSTVSSFANLCILTLISATDEKYSESVDETQGEPTLQFVRKFTFDTIAKAFRDASQSANDTLLWRYSKIFALADLCNRMFSSGPGRNLVSSNFSAHTVSIEDGLAICKVAFDKDLQTVMTNSLAEIDLNYPHCRKPLKLLVKCLNKLARLVIDVFDDGSAPEKPEEEDLFASFCEVSSDSEIEDEMPAIFRNSALSMYEAGDDLSDDGDEIIVDESDHDSQIEEDVEEMDYIDDDAQSDVGSDASGVHDDDEMFDQDMDDSDVDIGSSADEDDEVDGEEIIVDDGDRRVELLVGHNHNHENYNDDDDVLVLDELTMNDANSDPQTTDSNDRTPFASNSSANNNPTNHSGRGRRAESEEAPGSGYDNDSGWESFEEGDESDDEIERLETLIQQRDFTGLDDGDGSWVEEGPMDDVDLDDIFDSNDRIIPFSGDSDSQFTNPFRVHRQRNGMSLLFGGNSDGFLNSRNVHHELQNHLSFLMRNGNPLRADADFFSGNDNKVLEIAAKRTNFRWGEAANLFWVFDKNTVVYRFLGHFINTIGDFSIKKYADLNALSFKVKKKEEEITFAYREKAKREQEIKEAKEREERERKEREERQELERIQREEQEKAEREERERQLASSTDDKLETSSVDMKDASEEEDRADGSSNQTDEAPGDRYMMEIGGHEIDISGLGIDHTFLEAIPADMREEVLTQHLRSMQESASEGDTRVGELVSTFLNALPQNVRRELMNEEVNEPPAVISNDTGDAFDRATFFATLDPEFRRTILLEQDDETLDSLPPELAAEARMFRNQGFNRPELQTNFVPSENPFTQNIFNRIFNDQNSTFSNRILGANIFNSSRTSAVDDKKPKKKTISAASQNLIDKQGVAALLRTLYLPQTHPFDTLNELLYNLCTENKANRLDIINTVLHILLDASIDKATLDRGFLQTSNRARYAQTTSKSGTPTGAGTPGRVPIGYNVLAQEITPSTVAKQALEVLEFISHKGGPVRYFFVSEHDVPLTRRPNRKGKGRSKDRELAKEHKYPINILITLLGRPAIYENPITLEQLTIVLVEITKVVPILLRTIDEDKKITDSDKQESDDGAATSTANDNPEPSISTEPDLSAAPESGSAEPLKTKTTETKDTKSTKPRKVHNPPYIPEKNYRLISSTLVLKECSSRTFEQMLTVMKNLSSINGVKDLFAKELVNLAVSFGPRIIESLGKLNKAVEETKTGDEVPGPILAPFSSGSSDQARLLRALAALDYLLDHSKDKDKEKDSSNKDADATDDDYINTVYKSMNFGPLWAALSESLTLIQKNSSLLYVATALLPLIESLMVVCKHSAVKKISVRESNATGTNTQFKPSSKIDISNAPLETLFFAFTDQHRKILNQLVRANTKLMNGSFSILVKNPKSLEFDNKRRYFTKRLYDNGSVFTTQLNLNVQRDTTFLDSYRALHFRSAEEIKHARLVIKFKGEEGVDAGGLTREWYQVMSRQMFNPDYALFQPVASDRTTFHPNRTSSINDNHLYYFKFIGRIIGKAICDNKLLDCHFSRAMYKRILGKHVSLKDMENLDPDYYKSLVWMLENDITDIITETFSIEADDYGETNIIDLKPDGRNIPVTEENKAEYVRLICEYRLIESVSEQLNHFLEGFHDIIPKDIVSIFDEQELELLISGLPDIDIDDWRNNTEYQNYSPSSPQIKWFWRTVRSMDPEERAKLLQFVTGTSKVPLNGFKELVGMHGVSKFSIHRAFGSKDRLPSSHTCFNQIDLPMYDSYENLREALLKAITEGSDSFEFA</sequence>
<dbReference type="PROSITE" id="PS50237">
    <property type="entry name" value="HECT"/>
    <property type="match status" value="1"/>
</dbReference>
<dbReference type="PANTHER" id="PTHR11254">
    <property type="entry name" value="HECT DOMAIN UBIQUITIN-PROTEIN LIGASE"/>
    <property type="match status" value="1"/>
</dbReference>
<feature type="compositionally biased region" description="Polar residues" evidence="13">
    <location>
        <begin position="2967"/>
        <end position="2983"/>
    </location>
</feature>
<name>A0A5E8BC22_9ASCO</name>
<evidence type="ECO:0000256" key="8">
    <source>
        <dbReference type="ARBA" id="ARBA00022816"/>
    </source>
</evidence>
<proteinExistence type="inferred from homology"/>
<evidence type="ECO:0000256" key="7">
    <source>
        <dbReference type="ARBA" id="ARBA00022786"/>
    </source>
</evidence>
<comment type="catalytic activity">
    <reaction evidence="1">
        <text>S-ubiquitinyl-[E2 ubiquitin-conjugating enzyme]-L-cysteine + [acceptor protein]-L-lysine = [E2 ubiquitin-conjugating enzyme]-L-cysteine + N(6)-ubiquitinyl-[acceptor protein]-L-lysine.</text>
        <dbReference type="EC" id="2.3.2.26"/>
    </reaction>
</comment>
<dbReference type="OrthoDB" id="8068875at2759"/>
<keyword evidence="6" id="KW-0808">Transferase</keyword>
<evidence type="ECO:0000256" key="5">
    <source>
        <dbReference type="ARBA" id="ARBA00022448"/>
    </source>
</evidence>
<keyword evidence="8" id="KW-0509">mRNA transport</keyword>
<dbReference type="CDD" id="cd00078">
    <property type="entry name" value="HECTc"/>
    <property type="match status" value="1"/>
</dbReference>
<feature type="compositionally biased region" description="Basic and acidic residues" evidence="13">
    <location>
        <begin position="2460"/>
        <end position="2521"/>
    </location>
</feature>
<dbReference type="GO" id="GO:0061630">
    <property type="term" value="F:ubiquitin protein ligase activity"/>
    <property type="evidence" value="ECO:0007669"/>
    <property type="project" value="UniProtKB-EC"/>
</dbReference>
<dbReference type="FunFam" id="3.30.2160.10:FF:000001">
    <property type="entry name" value="E3 ubiquitin-protein ligase NEDD4-like"/>
    <property type="match status" value="1"/>
</dbReference>
<feature type="compositionally biased region" description="Polar residues" evidence="13">
    <location>
        <begin position="215"/>
        <end position="229"/>
    </location>
</feature>
<evidence type="ECO:0000256" key="4">
    <source>
        <dbReference type="ARBA" id="ARBA00012485"/>
    </source>
</evidence>
<feature type="active site" description="Glycyl thioester intermediate" evidence="12">
    <location>
        <position position="3622"/>
    </location>
</feature>
<dbReference type="InterPro" id="IPR050409">
    <property type="entry name" value="E3_ubiq-protein_ligase"/>
</dbReference>
<evidence type="ECO:0000259" key="14">
    <source>
        <dbReference type="PROSITE" id="PS50237"/>
    </source>
</evidence>
<dbReference type="EC" id="2.3.2.26" evidence="4"/>
<feature type="domain" description="HECT" evidence="14">
    <location>
        <begin position="3319"/>
        <end position="3655"/>
    </location>
</feature>
<dbReference type="InterPro" id="IPR000569">
    <property type="entry name" value="HECT_dom"/>
</dbReference>
<dbReference type="GO" id="GO:0005634">
    <property type="term" value="C:nucleus"/>
    <property type="evidence" value="ECO:0007669"/>
    <property type="project" value="UniProtKB-SubCell"/>
</dbReference>
<feature type="compositionally biased region" description="Acidic residues" evidence="13">
    <location>
        <begin position="2258"/>
        <end position="2267"/>
    </location>
</feature>
<comment type="subcellular location">
    <subcellularLocation>
        <location evidence="2">Nucleus</location>
    </subcellularLocation>
</comment>
<feature type="compositionally biased region" description="Acidic residues" evidence="13">
    <location>
        <begin position="2135"/>
        <end position="2169"/>
    </location>
</feature>
<feature type="region of interest" description="Disordered" evidence="13">
    <location>
        <begin position="1683"/>
        <end position="1740"/>
    </location>
</feature>
<dbReference type="SUPFAM" id="SSF56204">
    <property type="entry name" value="Hect, E3 ligase catalytic domain"/>
    <property type="match status" value="1"/>
</dbReference>
<dbReference type="InterPro" id="IPR016024">
    <property type="entry name" value="ARM-type_fold"/>
</dbReference>
<dbReference type="EMBL" id="CABVLU010000002">
    <property type="protein sequence ID" value="VVT48813.1"/>
    <property type="molecule type" value="Genomic_DNA"/>
</dbReference>
<dbReference type="Gene3D" id="3.30.2160.10">
    <property type="entry name" value="Hect, E3 ligase catalytic domain"/>
    <property type="match status" value="1"/>
</dbReference>
<dbReference type="SMART" id="SM00119">
    <property type="entry name" value="HECTc"/>
    <property type="match status" value="1"/>
</dbReference>
<keyword evidence="16" id="KW-1185">Reference proteome</keyword>
<evidence type="ECO:0000256" key="11">
    <source>
        <dbReference type="ARBA" id="ARBA00076267"/>
    </source>
</evidence>
<dbReference type="GO" id="GO:0000209">
    <property type="term" value="P:protein polyubiquitination"/>
    <property type="evidence" value="ECO:0007669"/>
    <property type="project" value="TreeGrafter"/>
</dbReference>
<comment type="pathway">
    <text evidence="3">Protein modification; protein ubiquitination.</text>
</comment>
<comment type="similarity">
    <text evidence="10">Belongs to the UPL family. TOM1/PTR1 subfamily.</text>
</comment>
<dbReference type="InterPro" id="IPR035983">
    <property type="entry name" value="Hect_E3_ubiquitin_ligase"/>
</dbReference>
<evidence type="ECO:0000256" key="1">
    <source>
        <dbReference type="ARBA" id="ARBA00000885"/>
    </source>
</evidence>
<keyword evidence="7 12" id="KW-0833">Ubl conjugation pathway</keyword>
<gene>
    <name evidence="15" type="ORF">SAPINGB_P001964</name>
</gene>
<evidence type="ECO:0000256" key="12">
    <source>
        <dbReference type="PROSITE-ProRule" id="PRU00104"/>
    </source>
</evidence>
<dbReference type="GeneID" id="43580784"/>
<feature type="region of interest" description="Disordered" evidence="13">
    <location>
        <begin position="215"/>
        <end position="255"/>
    </location>
</feature>
<dbReference type="InterPro" id="IPR010314">
    <property type="entry name" value="E3_Ub_ligase_DUF913"/>
</dbReference>
<keyword evidence="5" id="KW-0813">Transport</keyword>
<dbReference type="InterPro" id="IPR025527">
    <property type="entry name" value="HUWE1/Rev1_UBM"/>
</dbReference>
<dbReference type="Pfam" id="PF14377">
    <property type="entry name" value="UBM"/>
    <property type="match status" value="3"/>
</dbReference>
<dbReference type="Pfam" id="PF06012">
    <property type="entry name" value="DUF908"/>
    <property type="match status" value="1"/>
</dbReference>
<feature type="region of interest" description="Disordered" evidence="13">
    <location>
        <begin position="2954"/>
        <end position="3021"/>
    </location>
</feature>
<organism evidence="15 16">
    <name type="scientific">Magnusiomyces paraingens</name>
    <dbReference type="NCBI Taxonomy" id="2606893"/>
    <lineage>
        <taxon>Eukaryota</taxon>
        <taxon>Fungi</taxon>
        <taxon>Dikarya</taxon>
        <taxon>Ascomycota</taxon>
        <taxon>Saccharomycotina</taxon>
        <taxon>Dipodascomycetes</taxon>
        <taxon>Dipodascales</taxon>
        <taxon>Dipodascaceae</taxon>
        <taxon>Magnusiomyces</taxon>
    </lineage>
</organism>
<feature type="region of interest" description="Disordered" evidence="13">
    <location>
        <begin position="2122"/>
        <end position="2172"/>
    </location>
</feature>
<evidence type="ECO:0000256" key="6">
    <source>
        <dbReference type="ARBA" id="ARBA00022679"/>
    </source>
</evidence>
<dbReference type="Pfam" id="PF06025">
    <property type="entry name" value="DUF913"/>
    <property type="match status" value="1"/>
</dbReference>
<dbReference type="SUPFAM" id="SSF48371">
    <property type="entry name" value="ARM repeat"/>
    <property type="match status" value="1"/>
</dbReference>
<dbReference type="RefSeq" id="XP_031852575.1">
    <property type="nucleotide sequence ID" value="XM_031996684.1"/>
</dbReference>
<feature type="compositionally biased region" description="Basic and acidic residues" evidence="13">
    <location>
        <begin position="1711"/>
        <end position="1722"/>
    </location>
</feature>
<evidence type="ECO:0000256" key="10">
    <source>
        <dbReference type="ARBA" id="ARBA00034494"/>
    </source>
</evidence>
<dbReference type="Gene3D" id="3.90.1750.10">
    <property type="entry name" value="Hect, E3 ligase catalytic domains"/>
    <property type="match status" value="1"/>
</dbReference>
<feature type="region of interest" description="Disordered" evidence="13">
    <location>
        <begin position="2204"/>
        <end position="2267"/>
    </location>
</feature>
<dbReference type="Pfam" id="PF00632">
    <property type="entry name" value="HECT"/>
    <property type="match status" value="1"/>
</dbReference>
<accession>A0A5E8BC22</accession>
<keyword evidence="9" id="KW-0539">Nucleus</keyword>
<evidence type="ECO:0000313" key="15">
    <source>
        <dbReference type="EMBL" id="VVT48813.1"/>
    </source>
</evidence>
<evidence type="ECO:0000256" key="9">
    <source>
        <dbReference type="ARBA" id="ARBA00023242"/>
    </source>
</evidence>
<evidence type="ECO:0000256" key="13">
    <source>
        <dbReference type="SAM" id="MobiDB-lite"/>
    </source>
</evidence>
<dbReference type="GO" id="GO:0005737">
    <property type="term" value="C:cytoplasm"/>
    <property type="evidence" value="ECO:0007669"/>
    <property type="project" value="TreeGrafter"/>
</dbReference>
<dbReference type="FunFam" id="3.30.2410.10:FF:000004">
    <property type="entry name" value="E3 ubiquitin-protein ligase HUWE1, variant"/>
    <property type="match status" value="1"/>
</dbReference>
<dbReference type="UniPathway" id="UPA00143"/>
<evidence type="ECO:0000256" key="3">
    <source>
        <dbReference type="ARBA" id="ARBA00004906"/>
    </source>
</evidence>
<dbReference type="PANTHER" id="PTHR11254:SF67">
    <property type="entry name" value="E3 UBIQUITIN-PROTEIN LIGASE HUWE1"/>
    <property type="match status" value="1"/>
</dbReference>
<dbReference type="Gene3D" id="3.30.2410.10">
    <property type="entry name" value="Hect, E3 ligase catalytic domain"/>
    <property type="match status" value="1"/>
</dbReference>
<dbReference type="InterPro" id="IPR010309">
    <property type="entry name" value="E3_Ub_ligase_DUF908"/>
</dbReference>
<feature type="compositionally biased region" description="Polar residues" evidence="13">
    <location>
        <begin position="1725"/>
        <end position="1740"/>
    </location>
</feature>
<reference evidence="15 16" key="1">
    <citation type="submission" date="2019-09" db="EMBL/GenBank/DDBJ databases">
        <authorList>
            <person name="Brejova B."/>
        </authorList>
    </citation>
    <scope>NUCLEOTIDE SEQUENCE [LARGE SCALE GENOMIC DNA]</scope>
</reference>
<feature type="region of interest" description="Disordered" evidence="13">
    <location>
        <begin position="2460"/>
        <end position="2541"/>
    </location>
</feature>
<dbReference type="FunFam" id="3.90.1750.10:FF:000003">
    <property type="entry name" value="E3 ubiquitin-protein ligase UPL1"/>
    <property type="match status" value="1"/>
</dbReference>
<evidence type="ECO:0000256" key="2">
    <source>
        <dbReference type="ARBA" id="ARBA00004123"/>
    </source>
</evidence>
<protein>
    <recommendedName>
        <fullName evidence="4">HECT-type E3 ubiquitin transferase</fullName>
        <ecNumber evidence="4">2.3.2.26</ecNumber>
    </recommendedName>
    <alternativeName>
        <fullName evidence="11">HECT-type E3 ubiquitin transferase TOM1</fullName>
    </alternativeName>
</protein>
<dbReference type="GO" id="GO:0051028">
    <property type="term" value="P:mRNA transport"/>
    <property type="evidence" value="ECO:0007669"/>
    <property type="project" value="UniProtKB-KW"/>
</dbReference>